<dbReference type="GO" id="GO:0006270">
    <property type="term" value="P:DNA replication initiation"/>
    <property type="evidence" value="ECO:0007669"/>
    <property type="project" value="InterPro"/>
</dbReference>
<feature type="domain" description="Initiator Rep protein WH1" evidence="2">
    <location>
        <begin position="18"/>
        <end position="155"/>
    </location>
</feature>
<evidence type="ECO:0000313" key="5">
    <source>
        <dbReference type="Proteomes" id="UP000199481"/>
    </source>
</evidence>
<gene>
    <name evidence="3" type="ORF">SAMN04487752_0210</name>
    <name evidence="4" type="ORF">SAMN04487752_0218</name>
</gene>
<organism evidence="4 5">
    <name type="scientific">Carnobacterium viridans</name>
    <dbReference type="NCBI Taxonomy" id="174587"/>
    <lineage>
        <taxon>Bacteria</taxon>
        <taxon>Bacillati</taxon>
        <taxon>Bacillota</taxon>
        <taxon>Bacilli</taxon>
        <taxon>Lactobacillales</taxon>
        <taxon>Carnobacteriaceae</taxon>
        <taxon>Carnobacterium</taxon>
    </lineage>
</organism>
<dbReference type="AlphaFoldDB" id="A0A1H0XIM9"/>
<dbReference type="InterPro" id="IPR000525">
    <property type="entry name" value="Initiator_Rep_WH1"/>
</dbReference>
<protein>
    <submittedName>
        <fullName evidence="4">Initiator Replication protein</fullName>
    </submittedName>
</protein>
<dbReference type="Pfam" id="PF01051">
    <property type="entry name" value="Rep3_N"/>
    <property type="match status" value="1"/>
</dbReference>
<dbReference type="GO" id="GO:0003887">
    <property type="term" value="F:DNA-directed DNA polymerase activity"/>
    <property type="evidence" value="ECO:0007669"/>
    <property type="project" value="InterPro"/>
</dbReference>
<dbReference type="SUPFAM" id="SSF46785">
    <property type="entry name" value="Winged helix' DNA-binding domain"/>
    <property type="match status" value="2"/>
</dbReference>
<dbReference type="Pfam" id="PF21205">
    <property type="entry name" value="Rep3_C"/>
    <property type="match status" value="1"/>
</dbReference>
<dbReference type="EMBL" id="FNJW01000004">
    <property type="protein sequence ID" value="SDQ02691.1"/>
    <property type="molecule type" value="Genomic_DNA"/>
</dbReference>
<dbReference type="OrthoDB" id="2156930at2"/>
<name>A0A1H0XIM9_9LACT</name>
<evidence type="ECO:0000259" key="2">
    <source>
        <dbReference type="Pfam" id="PF01051"/>
    </source>
</evidence>
<dbReference type="Gene3D" id="1.10.10.10">
    <property type="entry name" value="Winged helix-like DNA-binding domain superfamily/Winged helix DNA-binding domain"/>
    <property type="match status" value="2"/>
</dbReference>
<dbReference type="EMBL" id="FNJW01000004">
    <property type="protein sequence ID" value="SDQ02683.1"/>
    <property type="molecule type" value="Genomic_DNA"/>
</dbReference>
<evidence type="ECO:0000313" key="3">
    <source>
        <dbReference type="EMBL" id="SDQ02683.1"/>
    </source>
</evidence>
<comment type="similarity">
    <text evidence="1">Belongs to the initiator RepB protein family.</text>
</comment>
<proteinExistence type="inferred from homology"/>
<dbReference type="RefSeq" id="WP_035024319.1">
    <property type="nucleotide sequence ID" value="NZ_FNJW01000004.1"/>
</dbReference>
<keyword evidence="5" id="KW-1185">Reference proteome</keyword>
<reference evidence="4" key="1">
    <citation type="submission" date="2016-10" db="EMBL/GenBank/DDBJ databases">
        <authorList>
            <person name="de Groot N.N."/>
        </authorList>
    </citation>
    <scope>NUCLEOTIDE SEQUENCE [LARGE SCALE GENOMIC DNA]</scope>
    <source>
        <strain evidence="4">MPL-11</strain>
    </source>
</reference>
<evidence type="ECO:0000256" key="1">
    <source>
        <dbReference type="ARBA" id="ARBA00038283"/>
    </source>
</evidence>
<evidence type="ECO:0000313" key="4">
    <source>
        <dbReference type="EMBL" id="SDQ02691.1"/>
    </source>
</evidence>
<dbReference type="InterPro" id="IPR036390">
    <property type="entry name" value="WH_DNA-bd_sf"/>
</dbReference>
<dbReference type="Proteomes" id="UP000199481">
    <property type="component" value="Unassembled WGS sequence"/>
</dbReference>
<accession>A0A1H0XIM9</accession>
<dbReference type="InterPro" id="IPR036388">
    <property type="entry name" value="WH-like_DNA-bd_sf"/>
</dbReference>
<reference evidence="5" key="2">
    <citation type="submission" date="2016-10" db="EMBL/GenBank/DDBJ databases">
        <authorList>
            <person name="Varghese N."/>
            <person name="Submissions S."/>
        </authorList>
    </citation>
    <scope>NUCLEOTIDE SEQUENCE [LARGE SCALE GENOMIC DNA]</scope>
    <source>
        <strain evidence="5">MPL-11</strain>
    </source>
</reference>
<sequence>MAGRLNKKEVLISNADSIKKSNELSTSKLNQGLTLNQMQLLSYAIYSTQKDGSTTFIKADFEKKFGIEKYQTKHAKVDAQRILSIQAGLEDLENDSFEYWNVFRKMKYDNGTFTFLWDPEITPHILDLKDRYVLTDLTVTAKFKSGFSWTLYDHLRGSYGCWYKSLTKDTIMEIFGVDEKKSYRENTGLLKKYVLDVAIAEINKFTELEVKYEEIKKGRSITGFKLIWSTGKGISKASQKQIDILFSMADVVLNDILMYAEINDKTNRERALSIIRDFQTMRARYLDQEVGLTADHCSKLTKKANDDLEALNFLLETEGKEPLNPKVPLFNWLKN</sequence>